<reference evidence="1 2" key="1">
    <citation type="submission" date="2020-08" db="EMBL/GenBank/DDBJ databases">
        <title>Streptomycin resistant and MDR strain, P. mexicana.</title>
        <authorList>
            <person name="Ganesh-kumar S."/>
            <person name="Zhe T."/>
            <person name="Yu Z."/>
            <person name="Min Y."/>
        </authorList>
    </citation>
    <scope>NUCLEOTIDE SEQUENCE [LARGE SCALE GENOMIC DNA]</scope>
    <source>
        <strain evidence="1 2">GTZY</strain>
    </source>
</reference>
<dbReference type="EMBL" id="CP060028">
    <property type="protein sequence ID" value="QND79224.1"/>
    <property type="molecule type" value="Genomic_DNA"/>
</dbReference>
<accession>A0ABX6R9P1</accession>
<name>A0ABX6R9P1_PSEMX</name>
<sequence>MKWGAKGSLVGLTLLLSACGGGLAGTYEDSMGLTQLRFERGGVVVQSSDLAGVERQMRYEMDGDRIRMRHPDVEGAALVLTRVDENTLSGPMGVTYRRVGE</sequence>
<organism evidence="1 2">
    <name type="scientific">Pseudoxanthomonas mexicana</name>
    <dbReference type="NCBI Taxonomy" id="128785"/>
    <lineage>
        <taxon>Bacteria</taxon>
        <taxon>Pseudomonadati</taxon>
        <taxon>Pseudomonadota</taxon>
        <taxon>Gammaproteobacteria</taxon>
        <taxon>Lysobacterales</taxon>
        <taxon>Lysobacteraceae</taxon>
        <taxon>Pseudoxanthomonas</taxon>
    </lineage>
</organism>
<keyword evidence="2" id="KW-1185">Reference proteome</keyword>
<evidence type="ECO:0000313" key="2">
    <source>
        <dbReference type="Proteomes" id="UP000515506"/>
    </source>
</evidence>
<proteinExistence type="predicted"/>
<gene>
    <name evidence="1" type="ORF">H4W19_12750</name>
</gene>
<dbReference type="RefSeq" id="WP_185894590.1">
    <property type="nucleotide sequence ID" value="NZ_CP060028.1"/>
</dbReference>
<protein>
    <submittedName>
        <fullName evidence="1">Uncharacterized protein</fullName>
    </submittedName>
</protein>
<evidence type="ECO:0000313" key="1">
    <source>
        <dbReference type="EMBL" id="QND79224.1"/>
    </source>
</evidence>
<dbReference type="Proteomes" id="UP000515506">
    <property type="component" value="Chromosome"/>
</dbReference>
<dbReference type="PROSITE" id="PS51257">
    <property type="entry name" value="PROKAR_LIPOPROTEIN"/>
    <property type="match status" value="1"/>
</dbReference>